<name>A0ABW5ZW98_9FLAO</name>
<protein>
    <submittedName>
        <fullName evidence="2">Cell surface protein</fullName>
    </submittedName>
</protein>
<dbReference type="PANTHER" id="PTHR12558">
    <property type="entry name" value="CELL DIVISION CYCLE 16,23,27"/>
    <property type="match status" value="1"/>
</dbReference>
<dbReference type="PROSITE" id="PS50005">
    <property type="entry name" value="TPR"/>
    <property type="match status" value="1"/>
</dbReference>
<dbReference type="Gene3D" id="1.25.40.10">
    <property type="entry name" value="Tetratricopeptide repeat domain"/>
    <property type="match status" value="3"/>
</dbReference>
<dbReference type="InterPro" id="IPR011990">
    <property type="entry name" value="TPR-like_helical_dom_sf"/>
</dbReference>
<gene>
    <name evidence="2" type="ORF">ACFS29_11265</name>
</gene>
<comment type="caution">
    <text evidence="2">The sequence shown here is derived from an EMBL/GenBank/DDBJ whole genome shotgun (WGS) entry which is preliminary data.</text>
</comment>
<dbReference type="EMBL" id="JBHUOS010000009">
    <property type="protein sequence ID" value="MFD2916221.1"/>
    <property type="molecule type" value="Genomic_DNA"/>
</dbReference>
<dbReference type="InterPro" id="IPR019734">
    <property type="entry name" value="TPR_rpt"/>
</dbReference>
<dbReference type="SMART" id="SM00028">
    <property type="entry name" value="TPR"/>
    <property type="match status" value="4"/>
</dbReference>
<feature type="repeat" description="TPR" evidence="1">
    <location>
        <begin position="215"/>
        <end position="248"/>
    </location>
</feature>
<sequence length="432" mass="50054">MNSKYTFLITVLAAVLFTNCSKNNTQKITDTNDYDTFLAMTENKTLDRAKQNEVFWSEKLEKTPNQYGYHSKLASTYTAYFSTTGDVEYLKKAENELLLVNERTQYENPSYLKSLAYNYISQHKFKEALELLEKAEALKDRLQETQKMLFDVHLELGNYEKAQAYLNTFENFNDFDYLIRLSKWSDHKGNLDAAIKYMEKAMAIAESSNLKGLKQWSYTNIADFYGHAGEVEKSYAHFLKALELDPNDAYAKKGIAWIVYSHEKNPDEALRILNTVIENYKAPDYYLLKSEIADYKGDLEMSKSQLDLYHIAMQNEAYGDMYNKYNVLLYTDENIQLEDAIAIAKTEIKNRPTPQSYDLLAWSYFKNGNLEGALQIVDQHIINKTYEPETLFHVAEIYKAAGRTEDVKPLKKELLASLYELGPTMEDKINQL</sequence>
<accession>A0ABW5ZW98</accession>
<evidence type="ECO:0000313" key="2">
    <source>
        <dbReference type="EMBL" id="MFD2916221.1"/>
    </source>
</evidence>
<dbReference type="Proteomes" id="UP001597548">
    <property type="component" value="Unassembled WGS sequence"/>
</dbReference>
<dbReference type="Pfam" id="PF14559">
    <property type="entry name" value="TPR_19"/>
    <property type="match status" value="1"/>
</dbReference>
<dbReference type="Pfam" id="PF13181">
    <property type="entry name" value="TPR_8"/>
    <property type="match status" value="2"/>
</dbReference>
<dbReference type="SUPFAM" id="SSF48452">
    <property type="entry name" value="TPR-like"/>
    <property type="match status" value="2"/>
</dbReference>
<evidence type="ECO:0000256" key="1">
    <source>
        <dbReference type="PROSITE-ProRule" id="PRU00339"/>
    </source>
</evidence>
<keyword evidence="1" id="KW-0802">TPR repeat</keyword>
<organism evidence="2 3">
    <name type="scientific">Psychroserpens luteus</name>
    <dbReference type="NCBI Taxonomy" id="1434066"/>
    <lineage>
        <taxon>Bacteria</taxon>
        <taxon>Pseudomonadati</taxon>
        <taxon>Bacteroidota</taxon>
        <taxon>Flavobacteriia</taxon>
        <taxon>Flavobacteriales</taxon>
        <taxon>Flavobacteriaceae</taxon>
        <taxon>Psychroserpens</taxon>
    </lineage>
</organism>
<reference evidence="3" key="1">
    <citation type="journal article" date="2019" name="Int. J. Syst. Evol. Microbiol.">
        <title>The Global Catalogue of Microorganisms (GCM) 10K type strain sequencing project: providing services to taxonomists for standard genome sequencing and annotation.</title>
        <authorList>
            <consortium name="The Broad Institute Genomics Platform"/>
            <consortium name="The Broad Institute Genome Sequencing Center for Infectious Disease"/>
            <person name="Wu L."/>
            <person name="Ma J."/>
        </authorList>
    </citation>
    <scope>NUCLEOTIDE SEQUENCE [LARGE SCALE GENOMIC DNA]</scope>
    <source>
        <strain evidence="3">KCTC 32514</strain>
    </source>
</reference>
<dbReference type="RefSeq" id="WP_194508228.1">
    <property type="nucleotide sequence ID" value="NZ_JADILU010000004.1"/>
</dbReference>
<dbReference type="PANTHER" id="PTHR12558:SF13">
    <property type="entry name" value="CELL DIVISION CYCLE PROTEIN 27 HOMOLOG"/>
    <property type="match status" value="1"/>
</dbReference>
<keyword evidence="3" id="KW-1185">Reference proteome</keyword>
<proteinExistence type="predicted"/>
<evidence type="ECO:0000313" key="3">
    <source>
        <dbReference type="Proteomes" id="UP001597548"/>
    </source>
</evidence>